<evidence type="ECO:0000313" key="2">
    <source>
        <dbReference type="Proteomes" id="UP000034452"/>
    </source>
</evidence>
<comment type="caution">
    <text evidence="1">The sequence shown here is derived from an EMBL/GenBank/DDBJ whole genome shotgun (WGS) entry which is preliminary data.</text>
</comment>
<proteinExistence type="predicted"/>
<evidence type="ECO:0000313" key="1">
    <source>
        <dbReference type="EMBL" id="KKR70804.1"/>
    </source>
</evidence>
<dbReference type="EMBL" id="LBZL01000001">
    <property type="protein sequence ID" value="KKR70804.1"/>
    <property type="molecule type" value="Genomic_DNA"/>
</dbReference>
<sequence>MNYDTKIKCLGCGTMLTMVFVSELVHCPKCDHVSLIHPPEQSFVQEDRGNTTISISNPSASVFSLVNHNG</sequence>
<name>A0A0G0T1A8_9BACT</name>
<protein>
    <submittedName>
        <fullName evidence="1">Uncharacterized protein</fullName>
    </submittedName>
</protein>
<dbReference type="AlphaFoldDB" id="A0A0G0T1A8"/>
<organism evidence="1 2">
    <name type="scientific">Candidatus Nomurabacteria bacterium GW2011_GWB1_40_7</name>
    <dbReference type="NCBI Taxonomy" id="1618744"/>
    <lineage>
        <taxon>Bacteria</taxon>
        <taxon>Candidatus Nomuraibacteriota</taxon>
    </lineage>
</organism>
<accession>A0A0G0T1A8</accession>
<dbReference type="Proteomes" id="UP000034452">
    <property type="component" value="Unassembled WGS sequence"/>
</dbReference>
<reference evidence="1 2" key="1">
    <citation type="journal article" date="2015" name="Nature">
        <title>rRNA introns, odd ribosomes, and small enigmatic genomes across a large radiation of phyla.</title>
        <authorList>
            <person name="Brown C.T."/>
            <person name="Hug L.A."/>
            <person name="Thomas B.C."/>
            <person name="Sharon I."/>
            <person name="Castelle C.J."/>
            <person name="Singh A."/>
            <person name="Wilkins M.J."/>
            <person name="Williams K.H."/>
            <person name="Banfield J.F."/>
        </authorList>
    </citation>
    <scope>NUCLEOTIDE SEQUENCE [LARGE SCALE GENOMIC DNA]</scope>
</reference>
<gene>
    <name evidence="1" type="ORF">UU13_C0001G0032</name>
</gene>